<dbReference type="STRING" id="419597.SAMN04487957_10512"/>
<gene>
    <name evidence="1" type="ORF">SAMN04487957_10512</name>
</gene>
<dbReference type="OrthoDB" id="6183353at2"/>
<reference evidence="2" key="1">
    <citation type="submission" date="2016-10" db="EMBL/GenBank/DDBJ databases">
        <authorList>
            <person name="Varghese N."/>
            <person name="Submissions S."/>
        </authorList>
    </citation>
    <scope>NUCLEOTIDE SEQUENCE [LARGE SCALE GENOMIC DNA]</scope>
    <source>
        <strain evidence="2">CGMCC 1.6444</strain>
    </source>
</reference>
<evidence type="ECO:0000313" key="1">
    <source>
        <dbReference type="EMBL" id="SDO27373.1"/>
    </source>
</evidence>
<proteinExistence type="predicted"/>
<dbReference type="AlphaFoldDB" id="A0A1H0I7N8"/>
<accession>A0A1H0I7N8</accession>
<dbReference type="EMBL" id="FNIV01000005">
    <property type="protein sequence ID" value="SDO27373.1"/>
    <property type="molecule type" value="Genomic_DNA"/>
</dbReference>
<dbReference type="RefSeq" id="WP_089678284.1">
    <property type="nucleotide sequence ID" value="NZ_FNIV01000005.1"/>
</dbReference>
<evidence type="ECO:0000313" key="2">
    <source>
        <dbReference type="Proteomes" id="UP000199075"/>
    </source>
</evidence>
<sequence>MGADRHQAPSRAERKAALESRIEQQRVDILVAAGRFRTATQPIDDGWHTLMRFKTPLVALGGLIALRLARRPGQLLRLGRQATAGALVLNRARRLLR</sequence>
<protein>
    <submittedName>
        <fullName evidence="1">YqjK-like protein</fullName>
    </submittedName>
</protein>
<keyword evidence="2" id="KW-1185">Reference proteome</keyword>
<dbReference type="Pfam" id="PF13997">
    <property type="entry name" value="YqjK"/>
    <property type="match status" value="1"/>
</dbReference>
<dbReference type="InterPro" id="IPR025612">
    <property type="entry name" value="YqjK"/>
</dbReference>
<name>A0A1H0I7N8_9GAMM</name>
<dbReference type="Proteomes" id="UP000199075">
    <property type="component" value="Unassembled WGS sequence"/>
</dbReference>
<organism evidence="1 2">
    <name type="scientific">Halomonas shengliensis</name>
    <dbReference type="NCBI Taxonomy" id="419597"/>
    <lineage>
        <taxon>Bacteria</taxon>
        <taxon>Pseudomonadati</taxon>
        <taxon>Pseudomonadota</taxon>
        <taxon>Gammaproteobacteria</taxon>
        <taxon>Oceanospirillales</taxon>
        <taxon>Halomonadaceae</taxon>
        <taxon>Halomonas</taxon>
    </lineage>
</organism>